<dbReference type="NCBIfam" id="TIGR02887">
    <property type="entry name" value="spore_ger_x_C"/>
    <property type="match status" value="1"/>
</dbReference>
<dbReference type="Pfam" id="PF05504">
    <property type="entry name" value="Spore_GerAC"/>
    <property type="match status" value="1"/>
</dbReference>
<proteinExistence type="inferred from homology"/>
<dbReference type="EMBL" id="JAGGLB010000003">
    <property type="protein sequence ID" value="MBP1989971.1"/>
    <property type="molecule type" value="Genomic_DNA"/>
</dbReference>
<feature type="signal peptide" evidence="8">
    <location>
        <begin position="1"/>
        <end position="25"/>
    </location>
</feature>
<keyword evidence="3" id="KW-0309">Germination</keyword>
<keyword evidence="4 8" id="KW-0732">Signal</keyword>
<organism evidence="11 12">
    <name type="scientific">Paenibacillus eucommiae</name>
    <dbReference type="NCBI Taxonomy" id="1355755"/>
    <lineage>
        <taxon>Bacteria</taxon>
        <taxon>Bacillati</taxon>
        <taxon>Bacillota</taxon>
        <taxon>Bacilli</taxon>
        <taxon>Bacillales</taxon>
        <taxon>Paenibacillaceae</taxon>
        <taxon>Paenibacillus</taxon>
    </lineage>
</organism>
<accession>A0ABS4ISI1</accession>
<comment type="similarity">
    <text evidence="2">Belongs to the GerABKC lipoprotein family.</text>
</comment>
<evidence type="ECO:0000256" key="4">
    <source>
        <dbReference type="ARBA" id="ARBA00022729"/>
    </source>
</evidence>
<dbReference type="InterPro" id="IPR057336">
    <property type="entry name" value="GerAC_N"/>
</dbReference>
<protein>
    <submittedName>
        <fullName evidence="11">Spore germination protein KC</fullName>
    </submittedName>
</protein>
<comment type="caution">
    <text evidence="11">The sequence shown here is derived from an EMBL/GenBank/DDBJ whole genome shotgun (WGS) entry which is preliminary data.</text>
</comment>
<evidence type="ECO:0000256" key="2">
    <source>
        <dbReference type="ARBA" id="ARBA00007886"/>
    </source>
</evidence>
<dbReference type="PANTHER" id="PTHR35789:SF1">
    <property type="entry name" value="SPORE GERMINATION PROTEIN B3"/>
    <property type="match status" value="1"/>
</dbReference>
<evidence type="ECO:0000256" key="3">
    <source>
        <dbReference type="ARBA" id="ARBA00022544"/>
    </source>
</evidence>
<feature type="domain" description="Spore germination GerAC-like C-terminal" evidence="9">
    <location>
        <begin position="228"/>
        <end position="393"/>
    </location>
</feature>
<keyword evidence="7" id="KW-0449">Lipoprotein</keyword>
<keyword evidence="12" id="KW-1185">Reference proteome</keyword>
<name>A0ABS4ISI1_9BACL</name>
<dbReference type="Proteomes" id="UP001519287">
    <property type="component" value="Unassembled WGS sequence"/>
</dbReference>
<dbReference type="RefSeq" id="WP_209970734.1">
    <property type="nucleotide sequence ID" value="NZ_JAGGLB010000003.1"/>
</dbReference>
<sequence length="407" mass="45643">MIARNACCKRITLLCLIFLTLPLVSGCWDRSEVTDMALVMAAGIDQEEHNQVKLSAQIYLPAVGTQSANTQEGKDSNGSNSGQTLVTSAVGISLADAMSHLQERISRRLFWGHNDVYVFGKQRAEAGIADDLDFILRFSSMRERGALYVTEGTASEIMKVVPQMERSSMEALRELSKKQVSTEVDLKQVIEKIVETPEQTFFLPYIVKASDMADKNYIRNTEMPYFHGLTIFKKAKMIGSLDNQLTRGAFWLTNKIKASTINVSHMGSTGTTSIRLANSNTKLEPFITPEGKWKMTVSIKCDGDVIQNTSSLDLMNAEHLQKIEIGSAELIKLRIEGALKKIQKQMKADVFGFGEMFRRKYKEQWKEAKLDWGSKFAEMEVDVQATVYIIRPGTMNETIPNVIRKGN</sequence>
<evidence type="ECO:0000256" key="6">
    <source>
        <dbReference type="ARBA" id="ARBA00023139"/>
    </source>
</evidence>
<evidence type="ECO:0000256" key="7">
    <source>
        <dbReference type="ARBA" id="ARBA00023288"/>
    </source>
</evidence>
<evidence type="ECO:0000259" key="9">
    <source>
        <dbReference type="Pfam" id="PF05504"/>
    </source>
</evidence>
<reference evidence="11 12" key="1">
    <citation type="submission" date="2021-03" db="EMBL/GenBank/DDBJ databases">
        <title>Genomic Encyclopedia of Type Strains, Phase IV (KMG-IV): sequencing the most valuable type-strain genomes for metagenomic binning, comparative biology and taxonomic classification.</title>
        <authorList>
            <person name="Goeker M."/>
        </authorList>
    </citation>
    <scope>NUCLEOTIDE SEQUENCE [LARGE SCALE GENOMIC DNA]</scope>
    <source>
        <strain evidence="11 12">DSM 26048</strain>
    </source>
</reference>
<evidence type="ECO:0000259" key="10">
    <source>
        <dbReference type="Pfam" id="PF25198"/>
    </source>
</evidence>
<evidence type="ECO:0000256" key="8">
    <source>
        <dbReference type="SAM" id="SignalP"/>
    </source>
</evidence>
<dbReference type="InterPro" id="IPR038501">
    <property type="entry name" value="Spore_GerAC_C_sf"/>
</dbReference>
<evidence type="ECO:0000313" key="11">
    <source>
        <dbReference type="EMBL" id="MBP1989971.1"/>
    </source>
</evidence>
<gene>
    <name evidence="11" type="ORF">J2Z66_001569</name>
</gene>
<dbReference type="Gene3D" id="3.30.300.210">
    <property type="entry name" value="Nutrient germinant receptor protein C, domain 3"/>
    <property type="match status" value="1"/>
</dbReference>
<comment type="subcellular location">
    <subcellularLocation>
        <location evidence="1">Membrane</location>
        <topology evidence="1">Lipid-anchor</topology>
    </subcellularLocation>
</comment>
<keyword evidence="6" id="KW-0564">Palmitate</keyword>
<evidence type="ECO:0000256" key="5">
    <source>
        <dbReference type="ARBA" id="ARBA00023136"/>
    </source>
</evidence>
<evidence type="ECO:0000313" key="12">
    <source>
        <dbReference type="Proteomes" id="UP001519287"/>
    </source>
</evidence>
<dbReference type="Pfam" id="PF25198">
    <property type="entry name" value="Spore_GerAC_N"/>
    <property type="match status" value="1"/>
</dbReference>
<dbReference type="InterPro" id="IPR046953">
    <property type="entry name" value="Spore_GerAC-like_C"/>
</dbReference>
<dbReference type="InterPro" id="IPR008844">
    <property type="entry name" value="Spore_GerAC-like"/>
</dbReference>
<keyword evidence="5" id="KW-0472">Membrane</keyword>
<feature type="domain" description="Spore germination protein N-terminal" evidence="10">
    <location>
        <begin position="29"/>
        <end position="207"/>
    </location>
</feature>
<dbReference type="PROSITE" id="PS51257">
    <property type="entry name" value="PROKAR_LIPOPROTEIN"/>
    <property type="match status" value="1"/>
</dbReference>
<evidence type="ECO:0000256" key="1">
    <source>
        <dbReference type="ARBA" id="ARBA00004635"/>
    </source>
</evidence>
<dbReference type="PANTHER" id="PTHR35789">
    <property type="entry name" value="SPORE GERMINATION PROTEIN B3"/>
    <property type="match status" value="1"/>
</dbReference>
<dbReference type="Gene3D" id="6.20.190.10">
    <property type="entry name" value="Nutrient germinant receptor protein C, domain 1"/>
    <property type="match status" value="1"/>
</dbReference>
<feature type="chain" id="PRO_5045323829" evidence="8">
    <location>
        <begin position="26"/>
        <end position="407"/>
    </location>
</feature>